<organism evidence="1 2">
    <name type="scientific">Microvirga flocculans</name>
    <dbReference type="NCBI Taxonomy" id="217168"/>
    <lineage>
        <taxon>Bacteria</taxon>
        <taxon>Pseudomonadati</taxon>
        <taxon>Pseudomonadota</taxon>
        <taxon>Alphaproteobacteria</taxon>
        <taxon>Hyphomicrobiales</taxon>
        <taxon>Methylobacteriaceae</taxon>
        <taxon>Microvirga</taxon>
    </lineage>
</organism>
<dbReference type="Proteomes" id="UP000519439">
    <property type="component" value="Unassembled WGS sequence"/>
</dbReference>
<evidence type="ECO:0000313" key="2">
    <source>
        <dbReference type="Proteomes" id="UP000519439"/>
    </source>
</evidence>
<dbReference type="RefSeq" id="WP_027316126.1">
    <property type="nucleotide sequence ID" value="NZ_JACIDC010000013.1"/>
</dbReference>
<keyword evidence="2" id="KW-1185">Reference proteome</keyword>
<accession>A0A7W6N9F3</accession>
<name>A0A7W6N9F3_9HYPH</name>
<comment type="caution">
    <text evidence="1">The sequence shown here is derived from an EMBL/GenBank/DDBJ whole genome shotgun (WGS) entry which is preliminary data.</text>
</comment>
<proteinExistence type="predicted"/>
<reference evidence="1 2" key="1">
    <citation type="submission" date="2020-08" db="EMBL/GenBank/DDBJ databases">
        <title>Genomic Encyclopedia of Type Strains, Phase IV (KMG-IV): sequencing the most valuable type-strain genomes for metagenomic binning, comparative biology and taxonomic classification.</title>
        <authorList>
            <person name="Goeker M."/>
        </authorList>
    </citation>
    <scope>NUCLEOTIDE SEQUENCE [LARGE SCALE GENOMIC DNA]</scope>
    <source>
        <strain evidence="1 2">DSM 15743</strain>
    </source>
</reference>
<dbReference type="AlphaFoldDB" id="A0A7W6N9F3"/>
<protein>
    <submittedName>
        <fullName evidence="1">Uncharacterized protein</fullName>
    </submittedName>
</protein>
<sequence>MPDPQSYPAANPTYERRLVVFIDFLGFKEIVERTTHDPDYLGEILRAMDVLGEIGMEPEIFGSQRLTQFSDSIVLSYRIDEESAVFWLLSQISLAVIGLVERGFLIRGAVTVGDLYHHDRHVVGPAMVRAYEMESKKAKHPRVIIDPEVVRVARQSHAIGHAPDEEEEYVRAFITKDLDGLFFLDYVSWKSVIEVAGGNDKRYPKYLEKLARLIEQGLQHDNAGVAEKYLWLHRQYVDALDLIRTLPADNGYRLENPENCTAIEAMPDMDELAETTKERVAAARKSKWAIFRHLVRSWFRRWLPTARRPDDGQSP</sequence>
<gene>
    <name evidence="1" type="ORF">GGR34_003334</name>
</gene>
<dbReference type="EMBL" id="JACIDC010000013">
    <property type="protein sequence ID" value="MBB4041656.1"/>
    <property type="molecule type" value="Genomic_DNA"/>
</dbReference>
<evidence type="ECO:0000313" key="1">
    <source>
        <dbReference type="EMBL" id="MBB4041656.1"/>
    </source>
</evidence>